<accession>Q2J242</accession>
<gene>
    <name evidence="1" type="ordered locus">RPB_0757</name>
</gene>
<reference evidence="1 2" key="1">
    <citation type="submission" date="2006-01" db="EMBL/GenBank/DDBJ databases">
        <title>Complete sequence of Rhodopseudomonas palustris HaA2.</title>
        <authorList>
            <consortium name="US DOE Joint Genome Institute"/>
            <person name="Copeland A."/>
            <person name="Lucas S."/>
            <person name="Lapidus A."/>
            <person name="Barry K."/>
            <person name="Detter J.C."/>
            <person name="Glavina T."/>
            <person name="Hammon N."/>
            <person name="Israni S."/>
            <person name="Pitluck S."/>
            <person name="Chain P."/>
            <person name="Malfatti S."/>
            <person name="Shin M."/>
            <person name="Vergez L."/>
            <person name="Schmutz J."/>
            <person name="Larimer F."/>
            <person name="Land M."/>
            <person name="Hauser L."/>
            <person name="Pelletier D.A."/>
            <person name="Kyrpides N."/>
            <person name="Anderson I."/>
            <person name="Oda Y."/>
            <person name="Harwood C.S."/>
            <person name="Richardson P."/>
        </authorList>
    </citation>
    <scope>NUCLEOTIDE SEQUENCE [LARGE SCALE GENOMIC DNA]</scope>
    <source>
        <strain evidence="1 2">HaA2</strain>
    </source>
</reference>
<evidence type="ECO:0000313" key="1">
    <source>
        <dbReference type="EMBL" id="ABD05468.1"/>
    </source>
</evidence>
<organism evidence="1 2">
    <name type="scientific">Rhodopseudomonas palustris (strain HaA2)</name>
    <dbReference type="NCBI Taxonomy" id="316058"/>
    <lineage>
        <taxon>Bacteria</taxon>
        <taxon>Pseudomonadati</taxon>
        <taxon>Pseudomonadota</taxon>
        <taxon>Alphaproteobacteria</taxon>
        <taxon>Hyphomicrobiales</taxon>
        <taxon>Nitrobacteraceae</taxon>
        <taxon>Rhodopseudomonas</taxon>
    </lineage>
</organism>
<dbReference type="eggNOG" id="ENOG5032ZET">
    <property type="taxonomic scope" value="Bacteria"/>
</dbReference>
<dbReference type="EMBL" id="CP000250">
    <property type="protein sequence ID" value="ABD05468.1"/>
    <property type="molecule type" value="Genomic_DNA"/>
</dbReference>
<evidence type="ECO:0000313" key="2">
    <source>
        <dbReference type="Proteomes" id="UP000008809"/>
    </source>
</evidence>
<dbReference type="Proteomes" id="UP000008809">
    <property type="component" value="Chromosome"/>
</dbReference>
<dbReference type="AlphaFoldDB" id="Q2J242"/>
<name>Q2J242_RHOP2</name>
<sequence>MNGTLDHIIGRDERAAPRLGAVQLARLRRLIGGYPVVVCWDGISPVPATAAAVVVLEAANAARIEMLIGSLHENAIIILPTGENPAFDLLKSKLYAHGSIGAEGAEAPHHVWWGGVKPAVVRTGVYQREDTLFITAAAPDDAAARELATDIARLGLAFKAGPLAAGLDAAAQRCAKVDFIVAQWSQADRGVFWIDPDARVAAHPLLPQASGCDFAVHRQPSGAMTTGALYFNRTDAARALLEMWQRLTHGYPDLPASFLLDQAWILIASQRQLETAWLPDDYWRVDDLTTRGHAVIVAAAAAGATTDLEPQLGRFAAPLQLGRRFSRHQAPEAHLIMTVPGAGRGPITVVVRDVLSAGARHLSGYVEAITAVFAADSGGFSQLEIVLCAWDEDIDQVLQIRDYSWVLLMDPSEPIAADIFRALPGGVGEQRPQTSRDSFGRAASPVGLVASRQAFIQRPSSAYAMTRH</sequence>
<dbReference type="KEGG" id="rpb:RPB_0757"/>
<dbReference type="HOGENOM" id="CLU_619200_0_0_5"/>
<proteinExistence type="predicted"/>
<keyword evidence="2" id="KW-1185">Reference proteome</keyword>
<dbReference type="OrthoDB" id="8179590at2"/>
<protein>
    <submittedName>
        <fullName evidence="1">Uncharacterized protein</fullName>
    </submittedName>
</protein>
<dbReference type="RefSeq" id="WP_011439657.1">
    <property type="nucleotide sequence ID" value="NC_007778.1"/>
</dbReference>